<proteinExistence type="predicted"/>
<sequence>DLLDFHNLNFYIYTRGRQRDRGKKKGTEEKGTKKKGTGYFLY</sequence>
<dbReference type="EMBL" id="BARU01048481">
    <property type="protein sequence ID" value="GAH96705.1"/>
    <property type="molecule type" value="Genomic_DNA"/>
</dbReference>
<gene>
    <name evidence="2" type="ORF">S03H2_72031</name>
</gene>
<organism evidence="2">
    <name type="scientific">marine sediment metagenome</name>
    <dbReference type="NCBI Taxonomy" id="412755"/>
    <lineage>
        <taxon>unclassified sequences</taxon>
        <taxon>metagenomes</taxon>
        <taxon>ecological metagenomes</taxon>
    </lineage>
</organism>
<accession>X1KSV8</accession>
<comment type="caution">
    <text evidence="2">The sequence shown here is derived from an EMBL/GenBank/DDBJ whole genome shotgun (WGS) entry which is preliminary data.</text>
</comment>
<dbReference type="AlphaFoldDB" id="X1KSV8"/>
<feature type="non-terminal residue" evidence="2">
    <location>
        <position position="1"/>
    </location>
</feature>
<feature type="region of interest" description="Disordered" evidence="1">
    <location>
        <begin position="18"/>
        <end position="37"/>
    </location>
</feature>
<name>X1KSV8_9ZZZZ</name>
<reference evidence="2" key="1">
    <citation type="journal article" date="2014" name="Front. Microbiol.">
        <title>High frequency of phylogenetically diverse reductive dehalogenase-homologous genes in deep subseafloor sedimentary metagenomes.</title>
        <authorList>
            <person name="Kawai M."/>
            <person name="Futagami T."/>
            <person name="Toyoda A."/>
            <person name="Takaki Y."/>
            <person name="Nishi S."/>
            <person name="Hori S."/>
            <person name="Arai W."/>
            <person name="Tsubouchi T."/>
            <person name="Morono Y."/>
            <person name="Uchiyama I."/>
            <person name="Ito T."/>
            <person name="Fujiyama A."/>
            <person name="Inagaki F."/>
            <person name="Takami H."/>
        </authorList>
    </citation>
    <scope>NUCLEOTIDE SEQUENCE</scope>
    <source>
        <strain evidence="2">Expedition CK06-06</strain>
    </source>
</reference>
<evidence type="ECO:0000313" key="2">
    <source>
        <dbReference type="EMBL" id="GAH96705.1"/>
    </source>
</evidence>
<protein>
    <submittedName>
        <fullName evidence="2">Uncharacterized protein</fullName>
    </submittedName>
</protein>
<evidence type="ECO:0000256" key="1">
    <source>
        <dbReference type="SAM" id="MobiDB-lite"/>
    </source>
</evidence>